<keyword evidence="4 7" id="KW-0812">Transmembrane</keyword>
<feature type="transmembrane region" description="Helical" evidence="7">
    <location>
        <begin position="83"/>
        <end position="105"/>
    </location>
</feature>
<feature type="transmembrane region" description="Helical" evidence="7">
    <location>
        <begin position="181"/>
        <end position="206"/>
    </location>
</feature>
<keyword evidence="3" id="KW-1003">Cell membrane</keyword>
<dbReference type="PROSITE" id="PS50928">
    <property type="entry name" value="ABC_TM1"/>
    <property type="match status" value="1"/>
</dbReference>
<evidence type="ECO:0000256" key="6">
    <source>
        <dbReference type="ARBA" id="ARBA00023136"/>
    </source>
</evidence>
<feature type="domain" description="ABC transmembrane type-1" evidence="8">
    <location>
        <begin position="45"/>
        <end position="242"/>
    </location>
</feature>
<comment type="caution">
    <text evidence="9">The sequence shown here is derived from an EMBL/GenBank/DDBJ whole genome shotgun (WGS) entry which is preliminary data.</text>
</comment>
<feature type="transmembrane region" description="Helical" evidence="7">
    <location>
        <begin position="226"/>
        <end position="246"/>
    </location>
</feature>
<evidence type="ECO:0000256" key="3">
    <source>
        <dbReference type="ARBA" id="ARBA00022475"/>
    </source>
</evidence>
<reference evidence="9 10" key="1">
    <citation type="submission" date="2019-12" db="EMBL/GenBank/DDBJ databases">
        <title>Novel species isolated from a subtropical stream in China.</title>
        <authorList>
            <person name="Lu H."/>
        </authorList>
    </citation>
    <scope>NUCLEOTIDE SEQUENCE [LARGE SCALE GENOMIC DNA]</scope>
    <source>
        <strain evidence="9 10">CY42W</strain>
    </source>
</reference>
<evidence type="ECO:0000313" key="9">
    <source>
        <dbReference type="EMBL" id="MYN26072.1"/>
    </source>
</evidence>
<name>A0ABW9VWQ6_9BURK</name>
<dbReference type="PANTHER" id="PTHR30183">
    <property type="entry name" value="MOLYBDENUM TRANSPORT SYSTEM PERMEASE PROTEIN MODB"/>
    <property type="match status" value="1"/>
</dbReference>
<evidence type="ECO:0000256" key="7">
    <source>
        <dbReference type="RuleBase" id="RU363032"/>
    </source>
</evidence>
<dbReference type="Gene3D" id="1.10.3720.10">
    <property type="entry name" value="MetI-like"/>
    <property type="match status" value="1"/>
</dbReference>
<dbReference type="CDD" id="cd06261">
    <property type="entry name" value="TM_PBP2"/>
    <property type="match status" value="1"/>
</dbReference>
<dbReference type="PANTHER" id="PTHR30183:SF3">
    <property type="entry name" value="MOLYBDENUM TRANSPORT SYSTEM PERMEASE PROTEIN MODB"/>
    <property type="match status" value="1"/>
</dbReference>
<dbReference type="Proteomes" id="UP000642144">
    <property type="component" value="Unassembled WGS sequence"/>
</dbReference>
<gene>
    <name evidence="9" type="ORF">GTP69_06605</name>
</gene>
<dbReference type="InterPro" id="IPR000515">
    <property type="entry name" value="MetI-like"/>
</dbReference>
<keyword evidence="6 7" id="KW-0472">Membrane</keyword>
<keyword evidence="10" id="KW-1185">Reference proteome</keyword>
<dbReference type="SUPFAM" id="SSF161098">
    <property type="entry name" value="MetI-like"/>
    <property type="match status" value="1"/>
</dbReference>
<protein>
    <submittedName>
        <fullName evidence="9">ABC transporter permease subunit</fullName>
    </submittedName>
</protein>
<organism evidence="9 10">
    <name type="scientific">Duganella levis</name>
    <dbReference type="NCBI Taxonomy" id="2692169"/>
    <lineage>
        <taxon>Bacteria</taxon>
        <taxon>Pseudomonadati</taxon>
        <taxon>Pseudomonadota</taxon>
        <taxon>Betaproteobacteria</taxon>
        <taxon>Burkholderiales</taxon>
        <taxon>Oxalobacteraceae</taxon>
        <taxon>Telluria group</taxon>
        <taxon>Duganella</taxon>
    </lineage>
</organism>
<keyword evidence="2 7" id="KW-0813">Transport</keyword>
<evidence type="ECO:0000313" key="10">
    <source>
        <dbReference type="Proteomes" id="UP000642144"/>
    </source>
</evidence>
<proteinExistence type="inferred from homology"/>
<evidence type="ECO:0000256" key="5">
    <source>
        <dbReference type="ARBA" id="ARBA00022989"/>
    </source>
</evidence>
<evidence type="ECO:0000259" key="8">
    <source>
        <dbReference type="PROSITE" id="PS50928"/>
    </source>
</evidence>
<dbReference type="Pfam" id="PF00528">
    <property type="entry name" value="BPD_transp_1"/>
    <property type="match status" value="1"/>
</dbReference>
<dbReference type="EMBL" id="WWCT01000003">
    <property type="protein sequence ID" value="MYN26072.1"/>
    <property type="molecule type" value="Genomic_DNA"/>
</dbReference>
<dbReference type="InterPro" id="IPR035906">
    <property type="entry name" value="MetI-like_sf"/>
</dbReference>
<keyword evidence="5 7" id="KW-1133">Transmembrane helix</keyword>
<comment type="subcellular location">
    <subcellularLocation>
        <location evidence="1 7">Cell membrane</location>
        <topology evidence="1 7">Multi-pass membrane protein</topology>
    </subcellularLocation>
</comment>
<evidence type="ECO:0000256" key="4">
    <source>
        <dbReference type="ARBA" id="ARBA00022692"/>
    </source>
</evidence>
<comment type="similarity">
    <text evidence="7">Belongs to the binding-protein-dependent transport system permease family.</text>
</comment>
<accession>A0ABW9VWQ6</accession>
<feature type="transmembrane region" description="Helical" evidence="7">
    <location>
        <begin position="51"/>
        <end position="71"/>
    </location>
</feature>
<sequence>MSCLRLRLRWLSAPACLLLAAPFLALLQQTPWRSFSIAPADLSSVRVSLGLGLAALLLIAALGTPLALWLARSRSRLRGLVQTLVLASLMTPPLAMGILLVSAYGPYSTLGGPLAAAGYLISNNVGAFLLAQLYGGLAYFVISARSAFEGVPRSAEEAADTLGATSWQVFRLVTLPLAARGVLAGLALAWVRVIGEFGIVMTFAYFPQGMPVQLYINLQNDGLDSVYSLVWLLLAASLPLPLWILARRASPSPAP</sequence>
<evidence type="ECO:0000256" key="2">
    <source>
        <dbReference type="ARBA" id="ARBA00022448"/>
    </source>
</evidence>
<feature type="transmembrane region" description="Helical" evidence="7">
    <location>
        <begin position="125"/>
        <end position="144"/>
    </location>
</feature>
<evidence type="ECO:0000256" key="1">
    <source>
        <dbReference type="ARBA" id="ARBA00004651"/>
    </source>
</evidence>